<dbReference type="KEGG" id="vg:26637883"/>
<name>A0A0N9NW84_9VIRU</name>
<evidence type="ECO:0000313" key="2">
    <source>
        <dbReference type="Proteomes" id="UP000202536"/>
    </source>
</evidence>
<evidence type="ECO:0000313" key="1">
    <source>
        <dbReference type="EMBL" id="ALG96793.1"/>
    </source>
</evidence>
<reference evidence="1 2" key="1">
    <citation type="journal article" date="2015" name="Environ. Microbiol.">
        <title>Novel viral genomes identified from six metagenomes reveal wide distribution of archaeal viruses and high viral diversity in terrestrial hot springs.</title>
        <authorList>
            <person name="Gudbergsdottir S.R."/>
            <person name="Menzel P."/>
            <person name="Krogh A."/>
            <person name="Young M."/>
            <person name="Peng X."/>
        </authorList>
    </citation>
    <scope>NUCLEOTIDE SEQUENCE [LARGE SCALE GENOMIC DNA]</scope>
    <source>
        <strain evidence="1 2">ABV2</strain>
    </source>
</reference>
<proteinExistence type="predicted"/>
<keyword evidence="2" id="KW-1185">Reference proteome</keyword>
<dbReference type="GeneID" id="26637883"/>
<dbReference type="Proteomes" id="UP000202536">
    <property type="component" value="Segment"/>
</dbReference>
<organism evidence="1 2">
    <name type="scientific">Acidianus bottle-shaped virus 2 strain ABV2</name>
    <dbReference type="NCBI Taxonomy" id="1732173"/>
    <lineage>
        <taxon>Viruses</taxon>
        <taxon>Viruses incertae sedis</taxon>
        <taxon>Ampullaviridae</taxon>
        <taxon>Bottigliavirus</taxon>
        <taxon>Bottigliavirus puteoliense</taxon>
        <taxon>Bottigliavirus ABV2</taxon>
    </lineage>
</organism>
<sequence length="48" mass="5620">MEVLILIIIFLLVLTYTTFNFKIKFEINNKEVVFSVREFSTSEVSESS</sequence>
<dbReference type="RefSeq" id="YP_009211315.1">
    <property type="nucleotide sequence ID" value="NC_028938.1"/>
</dbReference>
<dbReference type="EMBL" id="KP282673">
    <property type="protein sequence ID" value="ALG96793.1"/>
    <property type="molecule type" value="Genomic_DNA"/>
</dbReference>
<accession>A0A0N9NW84</accession>
<protein>
    <submittedName>
        <fullName evidence="1">Uncharacterized protein</fullName>
    </submittedName>
</protein>